<dbReference type="InterPro" id="IPR010316">
    <property type="entry name" value="AlkA_N"/>
</dbReference>
<keyword evidence="15" id="KW-0326">Glycosidase</keyword>
<dbReference type="Pfam" id="PF06029">
    <property type="entry name" value="AlkA_N"/>
    <property type="match status" value="1"/>
</dbReference>
<dbReference type="InterPro" id="IPR018060">
    <property type="entry name" value="HTH_AraC"/>
</dbReference>
<dbReference type="GO" id="GO:0043916">
    <property type="term" value="F:DNA-7-methylguanine glycosylase activity"/>
    <property type="evidence" value="ECO:0007669"/>
    <property type="project" value="TreeGrafter"/>
</dbReference>
<evidence type="ECO:0000256" key="12">
    <source>
        <dbReference type="ARBA" id="ARBA00023163"/>
    </source>
</evidence>
<dbReference type="SMART" id="SM00342">
    <property type="entry name" value="HTH_ARAC"/>
    <property type="match status" value="1"/>
</dbReference>
<dbReference type="Gene3D" id="1.10.340.30">
    <property type="entry name" value="Hypothetical protein, domain 2"/>
    <property type="match status" value="1"/>
</dbReference>
<dbReference type="GO" id="GO:0032993">
    <property type="term" value="C:protein-DNA complex"/>
    <property type="evidence" value="ECO:0007669"/>
    <property type="project" value="TreeGrafter"/>
</dbReference>
<keyword evidence="9" id="KW-0805">Transcription regulation</keyword>
<evidence type="ECO:0000256" key="13">
    <source>
        <dbReference type="ARBA" id="ARBA00023204"/>
    </source>
</evidence>
<evidence type="ECO:0000256" key="4">
    <source>
        <dbReference type="ARBA" id="ARBA00022603"/>
    </source>
</evidence>
<dbReference type="SUPFAM" id="SSF57884">
    <property type="entry name" value="Ada DNA repair protein, N-terminal domain (N-Ada 10)"/>
    <property type="match status" value="1"/>
</dbReference>
<keyword evidence="12" id="KW-0804">Transcription</keyword>
<dbReference type="Pfam" id="PF12833">
    <property type="entry name" value="HTH_18"/>
    <property type="match status" value="1"/>
</dbReference>
<proteinExistence type="predicted"/>
<evidence type="ECO:0000313" key="15">
    <source>
        <dbReference type="EMBL" id="VYT04967.1"/>
    </source>
</evidence>
<dbReference type="AlphaFoldDB" id="A0A6N2THG6"/>
<dbReference type="InterPro" id="IPR011257">
    <property type="entry name" value="DNA_glycosylase"/>
</dbReference>
<dbReference type="CDD" id="cd00056">
    <property type="entry name" value="ENDO3c"/>
    <property type="match status" value="1"/>
</dbReference>
<evidence type="ECO:0000256" key="9">
    <source>
        <dbReference type="ARBA" id="ARBA00023015"/>
    </source>
</evidence>
<dbReference type="PROSITE" id="PS01124">
    <property type="entry name" value="HTH_ARAC_FAMILY_2"/>
    <property type="match status" value="1"/>
</dbReference>
<dbReference type="SMART" id="SM00478">
    <property type="entry name" value="ENDO3c"/>
    <property type="match status" value="1"/>
</dbReference>
<dbReference type="SUPFAM" id="SSF55945">
    <property type="entry name" value="TATA-box binding protein-like"/>
    <property type="match status" value="1"/>
</dbReference>
<comment type="cofactor">
    <cofactor evidence="2">
        <name>Zn(2+)</name>
        <dbReference type="ChEBI" id="CHEBI:29105"/>
    </cofactor>
</comment>
<dbReference type="EMBL" id="CACRSS010000016">
    <property type="protein sequence ID" value="VYT04967.1"/>
    <property type="molecule type" value="Genomic_DNA"/>
</dbReference>
<sequence>MSLNRGVCKTMKGNEKAWYAAFKSKDARFDGHFFVGVASTGIYCRPICRAKLPRAGNCTYYATAAEAERAGFRPCLQCRPELAPGTAPVDAAASLARRAAGFLEENCGDMESLEELAAHLGCTGRHLRRAFAAEFNVSPIQYLQTLRLLLAKNLLTSTRLSVLDVAMSAGFGSLRRFNELFKKEYRLSPAALRKLGKGGKEEEGSGITLTLPYRPPCRWERLLEFLALRAIPGVEAVRGGEYGRTVRLATRRGKDVYGWIRVGHCPVKNALIVVIARSLLPALSQVLARVRHLFDLYCDPAAVDETLAVMNGLTLGLYVPGTRLPGCFDPYELAVRTALGRQISMKAANALAGRLARSHGEPVRTGMEGLTHAFPAPGKILSLSGPESAGWDIPGMTASRGRAVVELARAFEEGSIDFSFRADPEAEMKKLAGLPGIGTWTAQYIAMRAFGWTDAFPSTDPGIREALSPRTQKEILALAEGWRPWRGYAAVNLWNSLKQH</sequence>
<evidence type="ECO:0000256" key="3">
    <source>
        <dbReference type="ARBA" id="ARBA00012000"/>
    </source>
</evidence>
<dbReference type="GO" id="GO:0008168">
    <property type="term" value="F:methyltransferase activity"/>
    <property type="evidence" value="ECO:0007669"/>
    <property type="project" value="UniProtKB-KW"/>
</dbReference>
<evidence type="ECO:0000256" key="5">
    <source>
        <dbReference type="ARBA" id="ARBA00022679"/>
    </source>
</evidence>
<reference evidence="15" key="1">
    <citation type="submission" date="2019-11" db="EMBL/GenBank/DDBJ databases">
        <authorList>
            <person name="Feng L."/>
        </authorList>
    </citation>
    <scope>NUCLEOTIDE SEQUENCE</scope>
    <source>
        <strain evidence="15">AMuciniphilaLFYP55</strain>
    </source>
</reference>
<keyword evidence="10" id="KW-0238">DNA-binding</keyword>
<dbReference type="InterPro" id="IPR037046">
    <property type="entry name" value="AlkA_N_sf"/>
</dbReference>
<evidence type="ECO:0000256" key="6">
    <source>
        <dbReference type="ARBA" id="ARBA00022723"/>
    </source>
</evidence>
<dbReference type="GO" id="GO:0008270">
    <property type="term" value="F:zinc ion binding"/>
    <property type="evidence" value="ECO:0007669"/>
    <property type="project" value="InterPro"/>
</dbReference>
<keyword evidence="13" id="KW-0234">DNA repair</keyword>
<keyword evidence="4" id="KW-0489">Methyltransferase</keyword>
<dbReference type="Gene3D" id="1.10.1670.10">
    <property type="entry name" value="Helix-hairpin-Helix base-excision DNA repair enzymes (C-terminal)"/>
    <property type="match status" value="1"/>
</dbReference>
<accession>A0A6N2THG6</accession>
<keyword evidence="15" id="KW-0378">Hydrolase</keyword>
<dbReference type="Gene3D" id="3.30.310.20">
    <property type="entry name" value="DNA-3-methyladenine glycosylase AlkA, N-terminal domain"/>
    <property type="match status" value="1"/>
</dbReference>
<dbReference type="InterPro" id="IPR035451">
    <property type="entry name" value="Ada-like_dom_sf"/>
</dbReference>
<dbReference type="InterPro" id="IPR023170">
    <property type="entry name" value="HhH_base_excis_C"/>
</dbReference>
<dbReference type="InterPro" id="IPR004026">
    <property type="entry name" value="Ada_DNA_repair_Zn-bd"/>
</dbReference>
<dbReference type="EC" id="3.2.2.21" evidence="3"/>
<name>A0A6N2THG6_9BACT</name>
<keyword evidence="5" id="KW-0808">Transferase</keyword>
<dbReference type="SMART" id="SM01009">
    <property type="entry name" value="AlkA_N"/>
    <property type="match status" value="1"/>
</dbReference>
<keyword evidence="7" id="KW-0227">DNA damage</keyword>
<comment type="catalytic activity">
    <reaction evidence="1">
        <text>Hydrolysis of alkylated DNA, releasing 3-methyladenine, 3-methylguanine, 7-methylguanine and 7-methyladenine.</text>
        <dbReference type="EC" id="3.2.2.21"/>
    </reaction>
</comment>
<evidence type="ECO:0000256" key="11">
    <source>
        <dbReference type="ARBA" id="ARBA00023159"/>
    </source>
</evidence>
<organism evidence="15">
    <name type="scientific">Akkermansia muciniphila</name>
    <dbReference type="NCBI Taxonomy" id="239935"/>
    <lineage>
        <taxon>Bacteria</taxon>
        <taxon>Pseudomonadati</taxon>
        <taxon>Verrucomicrobiota</taxon>
        <taxon>Verrucomicrobiia</taxon>
        <taxon>Verrucomicrobiales</taxon>
        <taxon>Akkermansiaceae</taxon>
        <taxon>Akkermansia</taxon>
    </lineage>
</organism>
<dbReference type="Gene3D" id="1.10.10.60">
    <property type="entry name" value="Homeodomain-like"/>
    <property type="match status" value="1"/>
</dbReference>
<dbReference type="InterPro" id="IPR018062">
    <property type="entry name" value="HTH_AraC-typ_CS"/>
</dbReference>
<dbReference type="PROSITE" id="PS00041">
    <property type="entry name" value="HTH_ARAC_FAMILY_1"/>
    <property type="match status" value="1"/>
</dbReference>
<dbReference type="GO" id="GO:0003700">
    <property type="term" value="F:DNA-binding transcription factor activity"/>
    <property type="evidence" value="ECO:0007669"/>
    <property type="project" value="InterPro"/>
</dbReference>
<dbReference type="GO" id="GO:0005737">
    <property type="term" value="C:cytoplasm"/>
    <property type="evidence" value="ECO:0007669"/>
    <property type="project" value="TreeGrafter"/>
</dbReference>
<dbReference type="GO" id="GO:0008725">
    <property type="term" value="F:DNA-3-methyladenine glycosylase activity"/>
    <property type="evidence" value="ECO:0007669"/>
    <property type="project" value="TreeGrafter"/>
</dbReference>
<dbReference type="SUPFAM" id="SSF48150">
    <property type="entry name" value="DNA-glycosylase"/>
    <property type="match status" value="1"/>
</dbReference>
<dbReference type="InterPro" id="IPR003265">
    <property type="entry name" value="HhH-GPD_domain"/>
</dbReference>
<evidence type="ECO:0000259" key="14">
    <source>
        <dbReference type="PROSITE" id="PS01124"/>
    </source>
</evidence>
<dbReference type="GO" id="GO:0043565">
    <property type="term" value="F:sequence-specific DNA binding"/>
    <property type="evidence" value="ECO:0007669"/>
    <property type="project" value="InterPro"/>
</dbReference>
<gene>
    <name evidence="15" type="primary">alkA</name>
    <name evidence="15" type="ORF">AMLFYP55_00412</name>
</gene>
<dbReference type="SUPFAM" id="SSF46689">
    <property type="entry name" value="Homeodomain-like"/>
    <property type="match status" value="2"/>
</dbReference>
<evidence type="ECO:0000256" key="7">
    <source>
        <dbReference type="ARBA" id="ARBA00022763"/>
    </source>
</evidence>
<dbReference type="GO" id="GO:0032259">
    <property type="term" value="P:methylation"/>
    <property type="evidence" value="ECO:0007669"/>
    <property type="project" value="UniProtKB-KW"/>
</dbReference>
<dbReference type="Pfam" id="PF02805">
    <property type="entry name" value="Ada_Zn_binding"/>
    <property type="match status" value="1"/>
</dbReference>
<feature type="domain" description="HTH araC/xylS-type" evidence="14">
    <location>
        <begin position="97"/>
        <end position="195"/>
    </location>
</feature>
<dbReference type="InterPro" id="IPR009057">
    <property type="entry name" value="Homeodomain-like_sf"/>
</dbReference>
<evidence type="ECO:0000256" key="8">
    <source>
        <dbReference type="ARBA" id="ARBA00022833"/>
    </source>
</evidence>
<dbReference type="Gene3D" id="3.40.10.10">
    <property type="entry name" value="DNA Methylphosphotriester Repair Domain"/>
    <property type="match status" value="1"/>
</dbReference>
<keyword evidence="11" id="KW-0010">Activator</keyword>
<dbReference type="GO" id="GO:0032131">
    <property type="term" value="F:alkylated DNA binding"/>
    <property type="evidence" value="ECO:0007669"/>
    <property type="project" value="TreeGrafter"/>
</dbReference>
<evidence type="ECO:0000256" key="2">
    <source>
        <dbReference type="ARBA" id="ARBA00001947"/>
    </source>
</evidence>
<dbReference type="PANTHER" id="PTHR43003:SF13">
    <property type="entry name" value="DNA-3-METHYLADENINE GLYCOSYLASE 2"/>
    <property type="match status" value="1"/>
</dbReference>
<dbReference type="GO" id="GO:0006285">
    <property type="term" value="P:base-excision repair, AP site formation"/>
    <property type="evidence" value="ECO:0007669"/>
    <property type="project" value="TreeGrafter"/>
</dbReference>
<keyword evidence="8" id="KW-0862">Zinc</keyword>
<evidence type="ECO:0000256" key="1">
    <source>
        <dbReference type="ARBA" id="ARBA00000086"/>
    </source>
</evidence>
<protein>
    <recommendedName>
        <fullName evidence="3">DNA-3-methyladenine glycosylase II</fullName>
        <ecNumber evidence="3">3.2.2.21</ecNumber>
    </recommendedName>
</protein>
<keyword evidence="6" id="KW-0479">Metal-binding</keyword>
<dbReference type="PANTHER" id="PTHR43003">
    <property type="entry name" value="DNA-3-METHYLADENINE GLYCOSYLASE"/>
    <property type="match status" value="1"/>
</dbReference>
<evidence type="ECO:0000256" key="10">
    <source>
        <dbReference type="ARBA" id="ARBA00023125"/>
    </source>
</evidence>
<dbReference type="InterPro" id="IPR051912">
    <property type="entry name" value="Alkylbase_DNA_Glycosylase/TA"/>
</dbReference>
<dbReference type="RefSeq" id="WP_212656382.1">
    <property type="nucleotide sequence ID" value="NZ_CACRSS010000016.1"/>
</dbReference>
<dbReference type="GO" id="GO:0006307">
    <property type="term" value="P:DNA alkylation repair"/>
    <property type="evidence" value="ECO:0007669"/>
    <property type="project" value="TreeGrafter"/>
</dbReference>